<feature type="transmembrane region" description="Helical" evidence="7">
    <location>
        <begin position="134"/>
        <end position="154"/>
    </location>
</feature>
<feature type="compositionally biased region" description="Low complexity" evidence="8">
    <location>
        <begin position="9"/>
        <end position="19"/>
    </location>
</feature>
<feature type="region of interest" description="Disordered" evidence="8">
    <location>
        <begin position="1"/>
        <end position="27"/>
    </location>
</feature>
<keyword evidence="3" id="KW-1003">Cell membrane</keyword>
<comment type="similarity">
    <text evidence="7">Belongs to the binding-protein-dependent transport system permease family.</text>
</comment>
<keyword evidence="5 7" id="KW-1133">Transmembrane helix</keyword>
<feature type="transmembrane region" description="Helical" evidence="7">
    <location>
        <begin position="308"/>
        <end position="327"/>
    </location>
</feature>
<keyword evidence="4 7" id="KW-0812">Transmembrane</keyword>
<dbReference type="RefSeq" id="WP_058929888.1">
    <property type="nucleotide sequence ID" value="NZ_CP013747.1"/>
</dbReference>
<comment type="subcellular location">
    <subcellularLocation>
        <location evidence="1 7">Cell membrane</location>
        <topology evidence="1 7">Multi-pass membrane protein</topology>
    </subcellularLocation>
</comment>
<evidence type="ECO:0000256" key="3">
    <source>
        <dbReference type="ARBA" id="ARBA00022475"/>
    </source>
</evidence>
<dbReference type="AlphaFoldDB" id="A0A0U3NV57"/>
<feature type="domain" description="ABC transmembrane type-1" evidence="9">
    <location>
        <begin position="97"/>
        <end position="322"/>
    </location>
</feature>
<dbReference type="CDD" id="cd06261">
    <property type="entry name" value="TM_PBP2"/>
    <property type="match status" value="1"/>
</dbReference>
<evidence type="ECO:0000256" key="1">
    <source>
        <dbReference type="ARBA" id="ARBA00004651"/>
    </source>
</evidence>
<dbReference type="EMBL" id="CP013747">
    <property type="protein sequence ID" value="ALV40719.1"/>
    <property type="molecule type" value="Genomic_DNA"/>
</dbReference>
<evidence type="ECO:0000256" key="8">
    <source>
        <dbReference type="SAM" id="MobiDB-lite"/>
    </source>
</evidence>
<evidence type="ECO:0000256" key="4">
    <source>
        <dbReference type="ARBA" id="ARBA00022692"/>
    </source>
</evidence>
<keyword evidence="6 7" id="KW-0472">Membrane</keyword>
<evidence type="ECO:0000256" key="2">
    <source>
        <dbReference type="ARBA" id="ARBA00022448"/>
    </source>
</evidence>
<reference evidence="10 11" key="1">
    <citation type="submission" date="2015-12" db="EMBL/GenBank/DDBJ databases">
        <authorList>
            <person name="Shamseldin A."/>
            <person name="Moawad H."/>
            <person name="Abd El-Rahim W.M."/>
            <person name="Sadowsky M.J."/>
        </authorList>
    </citation>
    <scope>NUCLEOTIDE SEQUENCE [LARGE SCALE GENOMIC DNA]</scope>
    <source>
        <strain evidence="10 11">Ar51</strain>
    </source>
</reference>
<dbReference type="PROSITE" id="PS50928">
    <property type="entry name" value="ABC_TM1"/>
    <property type="match status" value="1"/>
</dbReference>
<evidence type="ECO:0000259" key="9">
    <source>
        <dbReference type="PROSITE" id="PS50928"/>
    </source>
</evidence>
<evidence type="ECO:0000256" key="7">
    <source>
        <dbReference type="RuleBase" id="RU363032"/>
    </source>
</evidence>
<dbReference type="PANTHER" id="PTHR43227:SF8">
    <property type="entry name" value="DIACETYLCHITOBIOSE UPTAKE SYSTEM PERMEASE PROTEIN DASB"/>
    <property type="match status" value="1"/>
</dbReference>
<dbReference type="Proteomes" id="UP000065151">
    <property type="component" value="Chromosome"/>
</dbReference>
<gene>
    <name evidence="10" type="ORF">AU252_05670</name>
</gene>
<feature type="transmembrane region" description="Helical" evidence="7">
    <location>
        <begin position="75"/>
        <end position="95"/>
    </location>
</feature>
<dbReference type="GO" id="GO:0055085">
    <property type="term" value="P:transmembrane transport"/>
    <property type="evidence" value="ECO:0007669"/>
    <property type="project" value="InterPro"/>
</dbReference>
<sequence>MSSVKKDVPAGPAASAAGPRGRRKLSPMAREEQRAGLTLLSPTLILVLVMVVLPILWTLVLAFQRVRILNIRTAGIFGPYTVANFESVFSSSFFTSLGTTLAYSIFGTAGAIILGLIAALALRKPFKGRTLIRASMLIPYVSPIVAVTFTWTTMLDPQFGLINYWGKRLLGWEESIPFLSERAREVSFLGLNFEIPTALIAVIVFEMWRSFPFAFLFLTARINAIPDSLEEAARVDGATPIQRFVHIILPQLLPTIAMLSVLRFIWTFNSFDDIYLLTGGGGGTEVVAVTVFNFLTARGDIGAASAQALVLAVILGLMVGIYIKFFGKKEEVS</sequence>
<dbReference type="KEGG" id="psul:AU252_05670"/>
<evidence type="ECO:0000256" key="6">
    <source>
        <dbReference type="ARBA" id="ARBA00023136"/>
    </source>
</evidence>
<evidence type="ECO:0000313" key="11">
    <source>
        <dbReference type="Proteomes" id="UP000065151"/>
    </source>
</evidence>
<dbReference type="SUPFAM" id="SSF161098">
    <property type="entry name" value="MetI-like"/>
    <property type="match status" value="1"/>
</dbReference>
<keyword evidence="2 7" id="KW-0813">Transport</keyword>
<evidence type="ECO:0000313" key="10">
    <source>
        <dbReference type="EMBL" id="ALV40719.1"/>
    </source>
</evidence>
<dbReference type="InterPro" id="IPR035906">
    <property type="entry name" value="MetI-like_sf"/>
</dbReference>
<feature type="transmembrane region" description="Helical" evidence="7">
    <location>
        <begin position="198"/>
        <end position="218"/>
    </location>
</feature>
<feature type="transmembrane region" description="Helical" evidence="7">
    <location>
        <begin position="244"/>
        <end position="268"/>
    </location>
</feature>
<evidence type="ECO:0000256" key="5">
    <source>
        <dbReference type="ARBA" id="ARBA00022989"/>
    </source>
</evidence>
<dbReference type="InterPro" id="IPR000515">
    <property type="entry name" value="MetI-like"/>
</dbReference>
<proteinExistence type="inferred from homology"/>
<protein>
    <submittedName>
        <fullName evidence="10">Transporter</fullName>
    </submittedName>
</protein>
<organism evidence="10">
    <name type="scientific">Pseudarthrobacter sulfonivorans</name>
    <dbReference type="NCBI Taxonomy" id="121292"/>
    <lineage>
        <taxon>Bacteria</taxon>
        <taxon>Bacillati</taxon>
        <taxon>Actinomycetota</taxon>
        <taxon>Actinomycetes</taxon>
        <taxon>Micrococcales</taxon>
        <taxon>Micrococcaceae</taxon>
        <taxon>Pseudarthrobacter</taxon>
    </lineage>
</organism>
<accession>A0A0U3NV57</accession>
<feature type="transmembrane region" description="Helical" evidence="7">
    <location>
        <begin position="101"/>
        <end position="122"/>
    </location>
</feature>
<dbReference type="STRING" id="121292.AU252_05670"/>
<dbReference type="InterPro" id="IPR050809">
    <property type="entry name" value="UgpAE/MalFG_permease"/>
</dbReference>
<dbReference type="PANTHER" id="PTHR43227">
    <property type="entry name" value="BLL4140 PROTEIN"/>
    <property type="match status" value="1"/>
</dbReference>
<name>A0A0U3NV57_9MICC</name>
<feature type="transmembrane region" description="Helical" evidence="7">
    <location>
        <begin position="44"/>
        <end position="63"/>
    </location>
</feature>
<dbReference type="Pfam" id="PF00528">
    <property type="entry name" value="BPD_transp_1"/>
    <property type="match status" value="1"/>
</dbReference>
<dbReference type="Gene3D" id="1.10.3720.10">
    <property type="entry name" value="MetI-like"/>
    <property type="match status" value="1"/>
</dbReference>
<dbReference type="GO" id="GO:0005886">
    <property type="term" value="C:plasma membrane"/>
    <property type="evidence" value="ECO:0007669"/>
    <property type="project" value="UniProtKB-SubCell"/>
</dbReference>